<organism evidence="2 3">
    <name type="scientific">Canna indica</name>
    <name type="common">Indian-shot</name>
    <dbReference type="NCBI Taxonomy" id="4628"/>
    <lineage>
        <taxon>Eukaryota</taxon>
        <taxon>Viridiplantae</taxon>
        <taxon>Streptophyta</taxon>
        <taxon>Embryophyta</taxon>
        <taxon>Tracheophyta</taxon>
        <taxon>Spermatophyta</taxon>
        <taxon>Magnoliopsida</taxon>
        <taxon>Liliopsida</taxon>
        <taxon>Zingiberales</taxon>
        <taxon>Cannaceae</taxon>
        <taxon>Canna</taxon>
    </lineage>
</organism>
<protein>
    <submittedName>
        <fullName evidence="2">Uncharacterized protein</fullName>
    </submittedName>
</protein>
<evidence type="ECO:0000313" key="3">
    <source>
        <dbReference type="Proteomes" id="UP001327560"/>
    </source>
</evidence>
<dbReference type="EMBL" id="CP136897">
    <property type="protein sequence ID" value="WOL17800.1"/>
    <property type="molecule type" value="Genomic_DNA"/>
</dbReference>
<proteinExistence type="predicted"/>
<accession>A0AAQ3L005</accession>
<keyword evidence="3" id="KW-1185">Reference proteome</keyword>
<feature type="transmembrane region" description="Helical" evidence="1">
    <location>
        <begin position="95"/>
        <end position="113"/>
    </location>
</feature>
<feature type="transmembrane region" description="Helical" evidence="1">
    <location>
        <begin position="21"/>
        <end position="43"/>
    </location>
</feature>
<keyword evidence="1" id="KW-0812">Transmembrane</keyword>
<keyword evidence="1" id="KW-1133">Transmembrane helix</keyword>
<feature type="transmembrane region" description="Helical" evidence="1">
    <location>
        <begin position="119"/>
        <end position="140"/>
    </location>
</feature>
<dbReference type="Proteomes" id="UP001327560">
    <property type="component" value="Chromosome 8"/>
</dbReference>
<dbReference type="AlphaFoldDB" id="A0AAQ3L005"/>
<feature type="transmembrane region" description="Helical" evidence="1">
    <location>
        <begin position="49"/>
        <end position="74"/>
    </location>
</feature>
<evidence type="ECO:0000313" key="2">
    <source>
        <dbReference type="EMBL" id="WOL17800.1"/>
    </source>
</evidence>
<reference evidence="2 3" key="1">
    <citation type="submission" date="2023-10" db="EMBL/GenBank/DDBJ databases">
        <title>Chromosome-scale genome assembly provides insights into flower coloration mechanisms of Canna indica.</title>
        <authorList>
            <person name="Li C."/>
        </authorList>
    </citation>
    <scope>NUCLEOTIDE SEQUENCE [LARGE SCALE GENOMIC DNA]</scope>
    <source>
        <tissue evidence="2">Flower</tissue>
    </source>
</reference>
<gene>
    <name evidence="2" type="ORF">Cni_G26593</name>
</gene>
<evidence type="ECO:0000256" key="1">
    <source>
        <dbReference type="SAM" id="Phobius"/>
    </source>
</evidence>
<name>A0AAQ3L005_9LILI</name>
<keyword evidence="1" id="KW-0472">Membrane</keyword>
<sequence length="143" mass="15988">MEQGRMEFDLSLADIDQAQETLLRSGSAMIAFSSIGMLCIGGDDDLGRWWMMHLLAFYLTGLAGSCLLFLSFSGHKFPSAAMRAAAVVDDLPRRLVWWMMSPGRLLLVFYSSLWCAAAMAYLVCECSFFYYGIVCCNVLLHLN</sequence>